<dbReference type="SUPFAM" id="SSF51735">
    <property type="entry name" value="NAD(P)-binding Rossmann-fold domains"/>
    <property type="match status" value="1"/>
</dbReference>
<evidence type="ECO:0000256" key="1">
    <source>
        <dbReference type="ARBA" id="ARBA00006484"/>
    </source>
</evidence>
<accession>A0A6J6HR79</accession>
<evidence type="ECO:0000313" key="2">
    <source>
        <dbReference type="EMBL" id="CAB4615053.1"/>
    </source>
</evidence>
<dbReference type="PRINTS" id="PR00080">
    <property type="entry name" value="SDRFAMILY"/>
</dbReference>
<dbReference type="InterPro" id="IPR050259">
    <property type="entry name" value="SDR"/>
</dbReference>
<dbReference type="Gene3D" id="3.40.50.720">
    <property type="entry name" value="NAD(P)-binding Rossmann-like Domain"/>
    <property type="match status" value="1"/>
</dbReference>
<sequence length="267" mass="28296">MELGLSGRVALVTGSWRGTGAGIARVLASEGATVLVHGLEADMCDTTIESIRSAGGIAHEVVGDIRTDEGTQRLRESVDRVVDRVDIVVNNYGVAEGSDWTQSDAQSWHSSYDTNVVSGIRVTNEFVGGMRANGWGRIVFVSTVGATRPGERIPEYYAAKGALPSVTVSLAKHLANTGVTVNCVSPGIIATPEMVELFTKRAERKGIATDWSTVEKFVLETGMANPSGHVATPEDVGRFISFVVSEPAWHLNGAHLRFDGGAADAVT</sequence>
<dbReference type="InterPro" id="IPR036291">
    <property type="entry name" value="NAD(P)-bd_dom_sf"/>
</dbReference>
<reference evidence="2" key="1">
    <citation type="submission" date="2020-05" db="EMBL/GenBank/DDBJ databases">
        <authorList>
            <person name="Chiriac C."/>
            <person name="Salcher M."/>
            <person name="Ghai R."/>
            <person name="Kavagutti S V."/>
        </authorList>
    </citation>
    <scope>NUCLEOTIDE SEQUENCE</scope>
</reference>
<dbReference type="AlphaFoldDB" id="A0A6J6HR79"/>
<organism evidence="2">
    <name type="scientific">freshwater metagenome</name>
    <dbReference type="NCBI Taxonomy" id="449393"/>
    <lineage>
        <taxon>unclassified sequences</taxon>
        <taxon>metagenomes</taxon>
        <taxon>ecological metagenomes</taxon>
    </lineage>
</organism>
<dbReference type="InterPro" id="IPR002347">
    <property type="entry name" value="SDR_fam"/>
</dbReference>
<dbReference type="PANTHER" id="PTHR42879">
    <property type="entry name" value="3-OXOACYL-(ACYL-CARRIER-PROTEIN) REDUCTASE"/>
    <property type="match status" value="1"/>
</dbReference>
<proteinExistence type="inferred from homology"/>
<name>A0A6J6HR79_9ZZZZ</name>
<gene>
    <name evidence="2" type="ORF">UFOPK1827_01546</name>
</gene>
<dbReference type="EMBL" id="CAEZUO010000090">
    <property type="protein sequence ID" value="CAB4615053.1"/>
    <property type="molecule type" value="Genomic_DNA"/>
</dbReference>
<comment type="similarity">
    <text evidence="1">Belongs to the short-chain dehydrogenases/reductases (SDR) family.</text>
</comment>
<protein>
    <submittedName>
        <fullName evidence="2">Unannotated protein</fullName>
    </submittedName>
</protein>
<dbReference type="Pfam" id="PF00106">
    <property type="entry name" value="adh_short"/>
    <property type="match status" value="1"/>
</dbReference>
<dbReference type="PANTHER" id="PTHR42879:SF6">
    <property type="entry name" value="NADPH-DEPENDENT REDUCTASE BACG"/>
    <property type="match status" value="1"/>
</dbReference>
<dbReference type="PRINTS" id="PR00081">
    <property type="entry name" value="GDHRDH"/>
</dbReference>